<evidence type="ECO:0000313" key="3">
    <source>
        <dbReference type="EMBL" id="KAB5591738.1"/>
    </source>
</evidence>
<dbReference type="InterPro" id="IPR011990">
    <property type="entry name" value="TPR-like_helical_dom_sf"/>
</dbReference>
<dbReference type="PANTHER" id="PTHR19959">
    <property type="entry name" value="KINESIN LIGHT CHAIN"/>
    <property type="match status" value="1"/>
</dbReference>
<accession>A0A5N5QJS3</accession>
<feature type="domain" description="CHAT" evidence="2">
    <location>
        <begin position="771"/>
        <end position="1054"/>
    </location>
</feature>
<comment type="caution">
    <text evidence="3">The sequence shown here is derived from an EMBL/GenBank/DDBJ whole genome shotgun (WGS) entry which is preliminary data.</text>
</comment>
<dbReference type="SUPFAM" id="SSF48452">
    <property type="entry name" value="TPR-like"/>
    <property type="match status" value="1"/>
</dbReference>
<reference evidence="3 4" key="1">
    <citation type="journal article" date="2019" name="Fungal Biol. Biotechnol.">
        <title>Draft genome sequence of fastidious pathogen Ceratobasidium theobromae, which causes vascular-streak dieback in Theobroma cacao.</title>
        <authorList>
            <person name="Ali S.S."/>
            <person name="Asman A."/>
            <person name="Shao J."/>
            <person name="Firmansyah A.P."/>
            <person name="Susilo A.W."/>
            <person name="Rosmana A."/>
            <person name="McMahon P."/>
            <person name="Junaid M."/>
            <person name="Guest D."/>
            <person name="Kheng T.Y."/>
            <person name="Meinhardt L.W."/>
            <person name="Bailey B.A."/>
        </authorList>
    </citation>
    <scope>NUCLEOTIDE SEQUENCE [LARGE SCALE GENOMIC DNA]</scope>
    <source>
        <strain evidence="3 4">CT2</strain>
    </source>
</reference>
<evidence type="ECO:0000256" key="1">
    <source>
        <dbReference type="PROSITE-ProRule" id="PRU00339"/>
    </source>
</evidence>
<dbReference type="Gene3D" id="1.25.40.10">
    <property type="entry name" value="Tetratricopeptide repeat domain"/>
    <property type="match status" value="3"/>
</dbReference>
<dbReference type="Proteomes" id="UP000383932">
    <property type="component" value="Unassembled WGS sequence"/>
</dbReference>
<sequence>MRCQSISLKLVPRHERTLTLVNTIGSKLAACYYERFQLRGEVKDLDIAFEYLSQAVLLTPNGNEDLILFLIRLGMLYKTRYSHLDDPADIEKAIESFSRAVSLAPDGHESIPISLNNLASSYEGRFERLGKDEDLEMSMKYQSRAVSLTPNGHHDLPSVLSNLGASYQRRFQRFGGADDLEEAIKYQSRAVSLGHDRLPNMAGWLNGLGCSYLHRFRRFERFEDLEKAIEYISRAVSLTPDRHTDMAMRLGNLGSSYQGRFERLGEIGDLEKAIEYHSRAVSLTPDGNAWVSVWLCNLASSHEKIFERFGKVEDLEKAIEYQSRAVTLVPVGHAEMPCFLSSLGSSHLSRFECLGRVEDLEKAVEYNSQVVAIVPDGHKDMPMWLNNLGVSLVIRFKQLEQVKDLEKAMECQSRAVSLTPDGHANLPRWLGNLGSSHKTRFKYLGQVEDLEKAIEYRSRAVLLTPDGHADLTYLLRDLGLLHWIQYQRSSSSDALAHSIECFRRAALSPTGRPRDRLEAVLHWSKRIPLQSTPTPSELLLAYQTAIDLIPRVVWLGETIAQRYTDVQQIANLGTDAAANAISLGKYNLALEWLEQGRSVVWNQTLQLRTPFDELYAINPVLGAELQSVATKLNNVSSKPNDKIPLEQAAREHRRLATLYDELVDQVRTINGFEDFMRPKKTSALSKAAREGPVVVVNVNYNRCDALVLKPGETDVHFIPLPNLKYSEVAAARENLDEALKLGSRMREAARRPNMKEFRAKAESKPASFEAVLGSLWSAVAEPILNSLGYLERPTPNDNIPRITWCTTGPLSFLPIHASGLYDNRQVKLFDFAVSSYTPTLGALLSSQTSAAIPANHSRILAIGQEGAGTWNPLPATKTELALIQKYVTPPNHYQQIVDHDGTKASVLAAMEASNWIHLACHASQDAYNPTESGFKLHDGMLSLSTIMQKSLSNKGLAFLSACETAMGDKERPDESVHLASGMLLAGYPSVIASMWSIKDSDAPVVANGVYSQLLKGGRMDYWSAAKALHDATNKLRNSVGEKQFERWVPYIHIGV</sequence>
<protein>
    <submittedName>
        <fullName evidence="3">Aromatic di-alanine and TPR containing protein</fullName>
    </submittedName>
</protein>
<proteinExistence type="predicted"/>
<evidence type="ECO:0000259" key="2">
    <source>
        <dbReference type="Pfam" id="PF12770"/>
    </source>
</evidence>
<dbReference type="InterPro" id="IPR019734">
    <property type="entry name" value="TPR_rpt"/>
</dbReference>
<organism evidence="3 4">
    <name type="scientific">Ceratobasidium theobromae</name>
    <dbReference type="NCBI Taxonomy" id="1582974"/>
    <lineage>
        <taxon>Eukaryota</taxon>
        <taxon>Fungi</taxon>
        <taxon>Dikarya</taxon>
        <taxon>Basidiomycota</taxon>
        <taxon>Agaricomycotina</taxon>
        <taxon>Agaricomycetes</taxon>
        <taxon>Cantharellales</taxon>
        <taxon>Ceratobasidiaceae</taxon>
        <taxon>Ceratobasidium</taxon>
    </lineage>
</organism>
<dbReference type="OrthoDB" id="9991317at2759"/>
<keyword evidence="1" id="KW-0802">TPR repeat</keyword>
<evidence type="ECO:0000313" key="4">
    <source>
        <dbReference type="Proteomes" id="UP000383932"/>
    </source>
</evidence>
<name>A0A5N5QJS3_9AGAM</name>
<dbReference type="PANTHER" id="PTHR19959:SF119">
    <property type="entry name" value="FUNGAL LIPASE-LIKE DOMAIN-CONTAINING PROTEIN"/>
    <property type="match status" value="1"/>
</dbReference>
<dbReference type="PROSITE" id="PS50005">
    <property type="entry name" value="TPR"/>
    <property type="match status" value="1"/>
</dbReference>
<dbReference type="Pfam" id="PF12770">
    <property type="entry name" value="CHAT"/>
    <property type="match status" value="1"/>
</dbReference>
<dbReference type="InterPro" id="IPR024983">
    <property type="entry name" value="CHAT_dom"/>
</dbReference>
<gene>
    <name evidence="3" type="ORF">CTheo_4807</name>
</gene>
<dbReference type="AlphaFoldDB" id="A0A5N5QJS3"/>
<keyword evidence="4" id="KW-1185">Reference proteome</keyword>
<feature type="repeat" description="TPR" evidence="1">
    <location>
        <begin position="209"/>
        <end position="242"/>
    </location>
</feature>
<dbReference type="SUPFAM" id="SSF81901">
    <property type="entry name" value="HCP-like"/>
    <property type="match status" value="1"/>
</dbReference>
<dbReference type="EMBL" id="SSOP01000091">
    <property type="protein sequence ID" value="KAB5591738.1"/>
    <property type="molecule type" value="Genomic_DNA"/>
</dbReference>